<gene>
    <name evidence="2" type="ORF">EHS15_05225</name>
</gene>
<organism evidence="2 3">
    <name type="scientific">Leptospira idonii</name>
    <dbReference type="NCBI Taxonomy" id="1193500"/>
    <lineage>
        <taxon>Bacteria</taxon>
        <taxon>Pseudomonadati</taxon>
        <taxon>Spirochaetota</taxon>
        <taxon>Spirochaetia</taxon>
        <taxon>Leptospirales</taxon>
        <taxon>Leptospiraceae</taxon>
        <taxon>Leptospira</taxon>
    </lineage>
</organism>
<reference evidence="2" key="1">
    <citation type="journal article" date="2019" name="PLoS Negl. Trop. Dis.">
        <title>Revisiting the worldwide diversity of Leptospira species in the environment.</title>
        <authorList>
            <person name="Vincent A.T."/>
            <person name="Schiettekatte O."/>
            <person name="Bourhy P."/>
            <person name="Veyrier F.J."/>
            <person name="Picardeau M."/>
        </authorList>
    </citation>
    <scope>NUCLEOTIDE SEQUENCE [LARGE SCALE GENOMIC DNA]</scope>
    <source>
        <strain evidence="2">201300427</strain>
    </source>
</reference>
<name>A0A4R9M1Y7_9LEPT</name>
<comment type="caution">
    <text evidence="2">The sequence shown here is derived from an EMBL/GenBank/DDBJ whole genome shotgun (WGS) entry which is preliminary data.</text>
</comment>
<dbReference type="RefSeq" id="WP_135759498.1">
    <property type="nucleotide sequence ID" value="NZ_RQHW01000016.1"/>
</dbReference>
<dbReference type="Proteomes" id="UP000298058">
    <property type="component" value="Unassembled WGS sequence"/>
</dbReference>
<protein>
    <submittedName>
        <fullName evidence="2">Cys-rich protein</fullName>
    </submittedName>
</protein>
<dbReference type="InterPro" id="IPR031029">
    <property type="entry name" value="Lepto_8Cys"/>
</dbReference>
<keyword evidence="3" id="KW-1185">Reference proteome</keyword>
<dbReference type="AlphaFoldDB" id="A0A4R9M1Y7"/>
<dbReference type="EMBL" id="RQHW01000016">
    <property type="protein sequence ID" value="TGN20102.1"/>
    <property type="molecule type" value="Genomic_DNA"/>
</dbReference>
<accession>A0A4R9M1Y7</accession>
<keyword evidence="1" id="KW-0732">Signal</keyword>
<sequence length="94" mass="10426">MKKSFKLSLILLTLFLFSCQDIVEKKCNAACDQFVSCTEQVMKIELSPEAKRSGHISCLNGCATHNSEILQCYEQEPTSCKGFGECVLQIGSLE</sequence>
<evidence type="ECO:0000313" key="2">
    <source>
        <dbReference type="EMBL" id="TGN20102.1"/>
    </source>
</evidence>
<feature type="signal peptide" evidence="1">
    <location>
        <begin position="1"/>
        <end position="18"/>
    </location>
</feature>
<dbReference type="NCBIfam" id="TIGR04453">
    <property type="entry name" value="Lepto_8Cys"/>
    <property type="match status" value="1"/>
</dbReference>
<dbReference type="PROSITE" id="PS51257">
    <property type="entry name" value="PROKAR_LIPOPROTEIN"/>
    <property type="match status" value="1"/>
</dbReference>
<proteinExistence type="predicted"/>
<feature type="chain" id="PRO_5020543526" evidence="1">
    <location>
        <begin position="19"/>
        <end position="94"/>
    </location>
</feature>
<dbReference type="OrthoDB" id="332344at2"/>
<evidence type="ECO:0000313" key="3">
    <source>
        <dbReference type="Proteomes" id="UP000298058"/>
    </source>
</evidence>
<evidence type="ECO:0000256" key="1">
    <source>
        <dbReference type="SAM" id="SignalP"/>
    </source>
</evidence>